<evidence type="ECO:0000256" key="1">
    <source>
        <dbReference type="SAM" id="Phobius"/>
    </source>
</evidence>
<accession>A0A0M7BDB5</accession>
<evidence type="ECO:0000259" key="2">
    <source>
        <dbReference type="Pfam" id="PF06568"/>
    </source>
</evidence>
<dbReference type="AlphaFoldDB" id="A0A0M7BDB5"/>
<dbReference type="RefSeq" id="WP_055663935.1">
    <property type="nucleotide sequence ID" value="NZ_CYPR01000162.1"/>
</dbReference>
<protein>
    <recommendedName>
        <fullName evidence="2">YjiS-like domain-containing protein</fullName>
    </recommendedName>
</protein>
<dbReference type="Pfam" id="PF06568">
    <property type="entry name" value="YjiS-like"/>
    <property type="match status" value="1"/>
</dbReference>
<organism evidence="3 4">
    <name type="scientific">Jannaschia seosinensis</name>
    <dbReference type="NCBI Taxonomy" id="313367"/>
    <lineage>
        <taxon>Bacteria</taxon>
        <taxon>Pseudomonadati</taxon>
        <taxon>Pseudomonadota</taxon>
        <taxon>Alphaproteobacteria</taxon>
        <taxon>Rhodobacterales</taxon>
        <taxon>Roseobacteraceae</taxon>
        <taxon>Jannaschia</taxon>
    </lineage>
</organism>
<evidence type="ECO:0000313" key="3">
    <source>
        <dbReference type="EMBL" id="CUH39792.1"/>
    </source>
</evidence>
<dbReference type="InterPro" id="IPR009506">
    <property type="entry name" value="YjiS-like"/>
</dbReference>
<reference evidence="3 4" key="1">
    <citation type="submission" date="2015-09" db="EMBL/GenBank/DDBJ databases">
        <authorList>
            <person name="Jackson K.R."/>
            <person name="Lunt B.L."/>
            <person name="Fisher J.N.B."/>
            <person name="Gardner A.V."/>
            <person name="Bailey M.E."/>
            <person name="Deus L.M."/>
            <person name="Earl A.S."/>
            <person name="Gibby P.D."/>
            <person name="Hartmann K.A."/>
            <person name="Liu J.E."/>
            <person name="Manci A.M."/>
            <person name="Nielsen D.A."/>
            <person name="Solomon M.B."/>
            <person name="Breakwell D.P."/>
            <person name="Burnett S.H."/>
            <person name="Grose J.H."/>
        </authorList>
    </citation>
    <scope>NUCLEOTIDE SEQUENCE [LARGE SCALE GENOMIC DNA]</scope>
    <source>
        <strain evidence="3 4">CECT 7799</strain>
    </source>
</reference>
<dbReference type="Proteomes" id="UP000049455">
    <property type="component" value="Unassembled WGS sequence"/>
</dbReference>
<keyword evidence="1" id="KW-1133">Transmembrane helix</keyword>
<name>A0A0M7BDB5_9RHOB</name>
<feature type="domain" description="YjiS-like" evidence="2">
    <location>
        <begin position="28"/>
        <end position="60"/>
    </location>
</feature>
<feature type="transmembrane region" description="Helical" evidence="1">
    <location>
        <begin position="12"/>
        <end position="31"/>
    </location>
</feature>
<proteinExistence type="predicted"/>
<sequence>MATYDDFRTHRRTSISSISGSLLAMLGRLIVWNDRRATLKILSRLSDYQLSDIGLERADIVRRTSRR</sequence>
<gene>
    <name evidence="3" type="ORF">JSE7799_02520</name>
</gene>
<keyword evidence="1" id="KW-0812">Transmembrane</keyword>
<dbReference type="STRING" id="313367.JSE7799_02520"/>
<evidence type="ECO:0000313" key="4">
    <source>
        <dbReference type="Proteomes" id="UP000049455"/>
    </source>
</evidence>
<dbReference type="EMBL" id="CYPR01000162">
    <property type="protein sequence ID" value="CUH39792.1"/>
    <property type="molecule type" value="Genomic_DNA"/>
</dbReference>
<keyword evidence="4" id="KW-1185">Reference proteome</keyword>
<keyword evidence="1" id="KW-0472">Membrane</keyword>